<dbReference type="Proteomes" id="UP000887574">
    <property type="component" value="Unplaced"/>
</dbReference>
<dbReference type="PANTHER" id="PTHR43056:SF5">
    <property type="entry name" value="PEPTIDASE S9 PROLYL OLIGOPEPTIDASE CATALYTIC DOMAIN-CONTAINING PROTEIN"/>
    <property type="match status" value="1"/>
</dbReference>
<accession>A0A915ECP5</accession>
<dbReference type="AlphaFoldDB" id="A0A915ECP5"/>
<dbReference type="Pfam" id="PF00326">
    <property type="entry name" value="Peptidase_S9"/>
    <property type="match status" value="1"/>
</dbReference>
<name>A0A915ECP5_9BILA</name>
<dbReference type="GO" id="GO:0008236">
    <property type="term" value="F:serine-type peptidase activity"/>
    <property type="evidence" value="ECO:0007669"/>
    <property type="project" value="InterPro"/>
</dbReference>
<dbReference type="WBParaSite" id="jg5274">
    <property type="protein sequence ID" value="jg5274"/>
    <property type="gene ID" value="jg5274"/>
</dbReference>
<dbReference type="Gene3D" id="3.40.50.1820">
    <property type="entry name" value="alpha/beta hydrolase"/>
    <property type="match status" value="1"/>
</dbReference>
<proteinExistence type="predicted"/>
<organism evidence="2 3">
    <name type="scientific">Ditylenchus dipsaci</name>
    <dbReference type="NCBI Taxonomy" id="166011"/>
    <lineage>
        <taxon>Eukaryota</taxon>
        <taxon>Metazoa</taxon>
        <taxon>Ecdysozoa</taxon>
        <taxon>Nematoda</taxon>
        <taxon>Chromadorea</taxon>
        <taxon>Rhabditida</taxon>
        <taxon>Tylenchina</taxon>
        <taxon>Tylenchomorpha</taxon>
        <taxon>Sphaerularioidea</taxon>
        <taxon>Anguinidae</taxon>
        <taxon>Anguininae</taxon>
        <taxon>Ditylenchus</taxon>
    </lineage>
</organism>
<dbReference type="GO" id="GO:0006508">
    <property type="term" value="P:proteolysis"/>
    <property type="evidence" value="ECO:0007669"/>
    <property type="project" value="InterPro"/>
</dbReference>
<feature type="domain" description="Peptidase S9 prolyl oligopeptidase catalytic" evidence="1">
    <location>
        <begin position="77"/>
        <end position="225"/>
    </location>
</feature>
<dbReference type="InterPro" id="IPR001375">
    <property type="entry name" value="Peptidase_S9_cat"/>
</dbReference>
<dbReference type="SUPFAM" id="SSF53474">
    <property type="entry name" value="alpha/beta-Hydrolases"/>
    <property type="match status" value="1"/>
</dbReference>
<sequence>MVVSKLSVIREVRSSQELQNLDISVPQLKSFDSDGVKVEGYYYPPTNLEYSGTEGSLPPVIFFCHPGPTMKITNGLSVKIQYFTSKGFAVFDINYRGSTGRGKEFRNLLLGNWGVVDTNDMINGAKYLIEEKLIDPKKVCIMGSSAGGFTVLSTLFHLQNVFCAAVSIYGVSDLEDIYKASHKFESDYTVRLVAPYPEGIEVYRQRSAIHNIDKINTPVAFLHGMGRPFAVKNCSFTVASRYNTTLSMLTLRWF</sequence>
<reference evidence="3" key="1">
    <citation type="submission" date="2022-11" db="UniProtKB">
        <authorList>
            <consortium name="WormBaseParasite"/>
        </authorList>
    </citation>
    <scope>IDENTIFICATION</scope>
</reference>
<dbReference type="InterPro" id="IPR029058">
    <property type="entry name" value="AB_hydrolase_fold"/>
</dbReference>
<dbReference type="InterPro" id="IPR050585">
    <property type="entry name" value="Xaa-Pro_dipeptidyl-ppase/CocE"/>
</dbReference>
<evidence type="ECO:0000313" key="2">
    <source>
        <dbReference type="Proteomes" id="UP000887574"/>
    </source>
</evidence>
<evidence type="ECO:0000313" key="3">
    <source>
        <dbReference type="WBParaSite" id="jg5274"/>
    </source>
</evidence>
<keyword evidence="2" id="KW-1185">Reference proteome</keyword>
<evidence type="ECO:0000259" key="1">
    <source>
        <dbReference type="Pfam" id="PF00326"/>
    </source>
</evidence>
<protein>
    <submittedName>
        <fullName evidence="3">Peptidase S9 prolyl oligopeptidase catalytic domain-containing protein</fullName>
    </submittedName>
</protein>
<dbReference type="PANTHER" id="PTHR43056">
    <property type="entry name" value="PEPTIDASE S9 PROLYL OLIGOPEPTIDASE"/>
    <property type="match status" value="1"/>
</dbReference>